<dbReference type="EMBL" id="BAABME010002609">
    <property type="protein sequence ID" value="GAA0155394.1"/>
    <property type="molecule type" value="Genomic_DNA"/>
</dbReference>
<proteinExistence type="predicted"/>
<comment type="caution">
    <text evidence="2">The sequence shown here is derived from an EMBL/GenBank/DDBJ whole genome shotgun (WGS) entry which is preliminary data.</text>
</comment>
<dbReference type="Pfam" id="PF10551">
    <property type="entry name" value="MULE"/>
    <property type="match status" value="1"/>
</dbReference>
<evidence type="ECO:0000313" key="3">
    <source>
        <dbReference type="Proteomes" id="UP001454036"/>
    </source>
</evidence>
<keyword evidence="3" id="KW-1185">Reference proteome</keyword>
<evidence type="ECO:0000313" key="2">
    <source>
        <dbReference type="EMBL" id="GAA0155394.1"/>
    </source>
</evidence>
<organism evidence="2 3">
    <name type="scientific">Lithospermum erythrorhizon</name>
    <name type="common">Purple gromwell</name>
    <name type="synonym">Lithospermum officinale var. erythrorhizon</name>
    <dbReference type="NCBI Taxonomy" id="34254"/>
    <lineage>
        <taxon>Eukaryota</taxon>
        <taxon>Viridiplantae</taxon>
        <taxon>Streptophyta</taxon>
        <taxon>Embryophyta</taxon>
        <taxon>Tracheophyta</taxon>
        <taxon>Spermatophyta</taxon>
        <taxon>Magnoliopsida</taxon>
        <taxon>eudicotyledons</taxon>
        <taxon>Gunneridae</taxon>
        <taxon>Pentapetalae</taxon>
        <taxon>asterids</taxon>
        <taxon>lamiids</taxon>
        <taxon>Boraginales</taxon>
        <taxon>Boraginaceae</taxon>
        <taxon>Boraginoideae</taxon>
        <taxon>Lithospermeae</taxon>
        <taxon>Lithospermum</taxon>
    </lineage>
</organism>
<gene>
    <name evidence="2" type="ORF">LIER_13134</name>
</gene>
<name>A0AAV3PV76_LITER</name>
<dbReference type="PANTHER" id="PTHR31973:SF191">
    <property type="entry name" value="OS05G0489400 PROTEIN"/>
    <property type="match status" value="1"/>
</dbReference>
<dbReference type="AlphaFoldDB" id="A0AAV3PV76"/>
<dbReference type="Proteomes" id="UP001454036">
    <property type="component" value="Unassembled WGS sequence"/>
</dbReference>
<dbReference type="PANTHER" id="PTHR31973">
    <property type="entry name" value="POLYPROTEIN, PUTATIVE-RELATED"/>
    <property type="match status" value="1"/>
</dbReference>
<dbReference type="InterPro" id="IPR018289">
    <property type="entry name" value="MULE_transposase_dom"/>
</dbReference>
<feature type="domain" description="MULE transposase" evidence="1">
    <location>
        <begin position="22"/>
        <end position="122"/>
    </location>
</feature>
<accession>A0AAV3PV76</accession>
<evidence type="ECO:0000259" key="1">
    <source>
        <dbReference type="Pfam" id="PF10551"/>
    </source>
</evidence>
<protein>
    <recommendedName>
        <fullName evidence="1">MULE transposase domain-containing protein</fullName>
    </recommendedName>
</protein>
<sequence>MGLKLEQHVSREAFKSGCNRIVGVDGCHLKTKRGCHLLVVVGIDPNNNIFPIAYGLVEVENKSSWEWFLNHLYEDIRYGVSDENEQNKWTFMSDKQKCLIEAFKNILLGVDHRFCVRHLHENFKRASFRGQTFKELLWNATTATTTQYFNDAMSKMKKLDVQAFDWFGDKEPKQWSRAYFTTAARCDVLLNNICEVFNAFILDARDKSVLTLMSIVKDLIMMRMEMNREKAEKWEGRLCPKPRKRLLLNIKAASSCMPMKCDKSHFQVYSGSTANHCVVDLGKRQRTCRKWQLNGIP</sequence>
<reference evidence="2 3" key="1">
    <citation type="submission" date="2024-01" db="EMBL/GenBank/DDBJ databases">
        <title>The complete chloroplast genome sequence of Lithospermum erythrorhizon: insights into the phylogenetic relationship among Boraginaceae species and the maternal lineages of purple gromwells.</title>
        <authorList>
            <person name="Okada T."/>
            <person name="Watanabe K."/>
        </authorList>
    </citation>
    <scope>NUCLEOTIDE SEQUENCE [LARGE SCALE GENOMIC DNA]</scope>
</reference>